<evidence type="ECO:0000256" key="1">
    <source>
        <dbReference type="SAM" id="SignalP"/>
    </source>
</evidence>
<dbReference type="CDD" id="cd00037">
    <property type="entry name" value="CLECT"/>
    <property type="match status" value="1"/>
</dbReference>
<dbReference type="PROSITE" id="PS50041">
    <property type="entry name" value="C_TYPE_LECTIN_2"/>
    <property type="match status" value="1"/>
</dbReference>
<feature type="signal peptide" evidence="1">
    <location>
        <begin position="1"/>
        <end position="22"/>
    </location>
</feature>
<proteinExistence type="predicted"/>
<sequence length="322" mass="36819">MGPLAASGAILAILVLVTYSDAAHDCYLIPSRTGKCVYVLRGAEKDKCLLAYAGFEYFPYTEQDMKEVRKVLYWNDIKDKKILTGLWYKKSSNNLFFKVPSDQGNVWEGWVGISHTGPVDVNFQAAKSKDGEQVVMEITDGKMITYTMTNTKDLPLLCIASRRPELPCPKNFHIYRPTKRCFKVHMEAKTPIEAEKICKRENAIMGSINSKEEDDYIAKITNRGHVHLGMRFAWKSIEKEYPDKKTIPHGSDPALVPFAVKYMYNLDAHKIVYINFEKTQPDFNTANEFFIVKHFGGQWHDFPIQQPYSFFCATLPDQTGQT</sequence>
<keyword evidence="3" id="KW-1185">Reference proteome</keyword>
<feature type="domain" description="C-type lectin" evidence="2">
    <location>
        <begin position="177"/>
        <end position="313"/>
    </location>
</feature>
<reference evidence="4" key="2">
    <citation type="submission" date="2020-10" db="UniProtKB">
        <authorList>
            <consortium name="WormBaseParasite"/>
        </authorList>
    </citation>
    <scope>IDENTIFICATION</scope>
</reference>
<evidence type="ECO:0000259" key="2">
    <source>
        <dbReference type="PROSITE" id="PS50041"/>
    </source>
</evidence>
<dbReference type="Proteomes" id="UP000492821">
    <property type="component" value="Unassembled WGS sequence"/>
</dbReference>
<evidence type="ECO:0000313" key="3">
    <source>
        <dbReference type="Proteomes" id="UP000492821"/>
    </source>
</evidence>
<evidence type="ECO:0000313" key="4">
    <source>
        <dbReference type="WBParaSite" id="Pan_g9093.t1"/>
    </source>
</evidence>
<reference evidence="3" key="1">
    <citation type="journal article" date="2013" name="Genetics">
        <title>The draft genome and transcriptome of Panagrellus redivivus are shaped by the harsh demands of a free-living lifestyle.</title>
        <authorList>
            <person name="Srinivasan J."/>
            <person name="Dillman A.R."/>
            <person name="Macchietto M.G."/>
            <person name="Heikkinen L."/>
            <person name="Lakso M."/>
            <person name="Fracchia K.M."/>
            <person name="Antoshechkin I."/>
            <person name="Mortazavi A."/>
            <person name="Wong G."/>
            <person name="Sternberg P.W."/>
        </authorList>
    </citation>
    <scope>NUCLEOTIDE SEQUENCE [LARGE SCALE GENOMIC DNA]</scope>
    <source>
        <strain evidence="3">MT8872</strain>
    </source>
</reference>
<name>A0A7E4W9R7_PANRE</name>
<dbReference type="InterPro" id="IPR016187">
    <property type="entry name" value="CTDL_fold"/>
</dbReference>
<protein>
    <submittedName>
        <fullName evidence="4">C-type lectin domain-containing protein</fullName>
    </submittedName>
</protein>
<keyword evidence="1" id="KW-0732">Signal</keyword>
<dbReference type="SUPFAM" id="SSF56436">
    <property type="entry name" value="C-type lectin-like"/>
    <property type="match status" value="1"/>
</dbReference>
<dbReference type="SMART" id="SM00034">
    <property type="entry name" value="CLECT"/>
    <property type="match status" value="1"/>
</dbReference>
<dbReference type="WBParaSite" id="Pan_g9093.t1">
    <property type="protein sequence ID" value="Pan_g9093.t1"/>
    <property type="gene ID" value="Pan_g9093"/>
</dbReference>
<feature type="chain" id="PRO_5028924229" evidence="1">
    <location>
        <begin position="23"/>
        <end position="322"/>
    </location>
</feature>
<accession>A0A7E4W9R7</accession>
<dbReference type="AlphaFoldDB" id="A0A7E4W9R7"/>
<dbReference type="Gene3D" id="3.10.100.10">
    <property type="entry name" value="Mannose-Binding Protein A, subunit A"/>
    <property type="match status" value="1"/>
</dbReference>
<dbReference type="InterPro" id="IPR016186">
    <property type="entry name" value="C-type_lectin-like/link_sf"/>
</dbReference>
<dbReference type="InterPro" id="IPR001304">
    <property type="entry name" value="C-type_lectin-like"/>
</dbReference>
<organism evidence="3 4">
    <name type="scientific">Panagrellus redivivus</name>
    <name type="common">Microworm</name>
    <dbReference type="NCBI Taxonomy" id="6233"/>
    <lineage>
        <taxon>Eukaryota</taxon>
        <taxon>Metazoa</taxon>
        <taxon>Ecdysozoa</taxon>
        <taxon>Nematoda</taxon>
        <taxon>Chromadorea</taxon>
        <taxon>Rhabditida</taxon>
        <taxon>Tylenchina</taxon>
        <taxon>Panagrolaimomorpha</taxon>
        <taxon>Panagrolaimoidea</taxon>
        <taxon>Panagrolaimidae</taxon>
        <taxon>Panagrellus</taxon>
    </lineage>
</organism>